<reference evidence="3" key="3">
    <citation type="journal article" date="2018" name="Aquaculture">
        <title>Complete genome sequence of a white spot syndrome virus associated with a disease incursion in Australia.</title>
        <authorList>
            <person name="Oakey J."/>
            <person name="Smith C.S."/>
        </authorList>
    </citation>
    <scope>NUCLEOTIDE SEQUENCE [LARGE SCALE GENOMIC DNA]</scope>
    <source>
        <strain evidence="3">WSSV-AU</strain>
    </source>
</reference>
<evidence type="ECO:0000313" key="4">
    <source>
        <dbReference type="Proteomes" id="UP000277283"/>
    </source>
</evidence>
<evidence type="ECO:0000256" key="1">
    <source>
        <dbReference type="SAM" id="Phobius"/>
    </source>
</evidence>
<organism evidence="2 4">
    <name type="scientific">White spot syndrome virus</name>
    <dbReference type="NCBI Taxonomy" id="342409"/>
    <lineage>
        <taxon>Viruses</taxon>
        <taxon>Viruses incertae sedis</taxon>
        <taxon>Naldaviricetes</taxon>
        <taxon>Nimaviridae</taxon>
        <taxon>Whispovirus</taxon>
    </lineage>
</organism>
<proteinExistence type="predicted"/>
<dbReference type="EMBL" id="JX515788">
    <property type="protein sequence ID" value="AFX59543.1"/>
    <property type="molecule type" value="Genomic_DNA"/>
</dbReference>
<evidence type="ECO:0000313" key="2">
    <source>
        <dbReference type="EMBL" id="AFX59543.1"/>
    </source>
</evidence>
<accession>K7WHA6</accession>
<reference evidence="4" key="2">
    <citation type="submission" date="2012-08" db="EMBL/GenBank/DDBJ databases">
        <authorList>
            <person name="Choi T.-J."/>
        </authorList>
    </citation>
    <scope>NUCLEOTIDE SEQUENCE [LARGE SCALE GENOMIC DNA]</scope>
    <source>
        <strain evidence="4">K-LV1</strain>
    </source>
</reference>
<sequence>MFRWNLDSASSSFFRCWFLIICFFKAVLGLCLGGIFVRWDKHYKKTKIFKTLFYFVGTAVLVCTSNSKPSSITYISISSSSPPPLCLDK</sequence>
<dbReference type="Proteomes" id="UP000277283">
    <property type="component" value="Segment"/>
</dbReference>
<evidence type="ECO:0000313" key="3">
    <source>
        <dbReference type="EMBL" id="ATU83740.1"/>
    </source>
</evidence>
<dbReference type="EMBL" id="MF768985">
    <property type="protein sequence ID" value="ATU83740.1"/>
    <property type="molecule type" value="Genomic_DNA"/>
</dbReference>
<keyword evidence="1" id="KW-0812">Transmembrane</keyword>
<protein>
    <submittedName>
        <fullName evidence="3">ORF217</fullName>
    </submittedName>
    <submittedName>
        <fullName evidence="2">Wsv165</fullName>
    </submittedName>
</protein>
<feature type="transmembrane region" description="Helical" evidence="1">
    <location>
        <begin position="12"/>
        <end position="37"/>
    </location>
</feature>
<name>K7WHA6_9VIRU</name>
<reference evidence="2" key="1">
    <citation type="submission" date="2012-08" db="EMBL/GenBank/DDBJ databases">
        <title>Cassytha pubescens and C. glabella (Lauraceae) are not disjunctly distributed between Australia and the Ryukyu Archipelago of Japan - evidence from morphological and molecular data.</title>
        <authorList>
            <person name="Kokubugata G."/>
            <person name="Nakamura K."/>
            <person name="Forster P.I."/>
            <person name="Wilson G.W."/>
            <person name="Holland A.E."/>
            <person name="Hirayama Y."/>
            <person name="Yokota M."/>
        </authorList>
    </citation>
    <scope>NUCLEOTIDE SEQUENCE</scope>
    <source>
        <strain evidence="2">K-LV1</strain>
    </source>
</reference>
<dbReference type="Proteomes" id="UP000267516">
    <property type="component" value="Segment"/>
</dbReference>
<gene>
    <name evidence="2" type="ORF">wssv_01660</name>
</gene>
<keyword evidence="1" id="KW-0472">Membrane</keyword>
<keyword evidence="1" id="KW-1133">Transmembrane helix</keyword>